<organism evidence="2 3">
    <name type="scientific">Staphylotrichum longicolle</name>
    <dbReference type="NCBI Taxonomy" id="669026"/>
    <lineage>
        <taxon>Eukaryota</taxon>
        <taxon>Fungi</taxon>
        <taxon>Dikarya</taxon>
        <taxon>Ascomycota</taxon>
        <taxon>Pezizomycotina</taxon>
        <taxon>Sordariomycetes</taxon>
        <taxon>Sordariomycetidae</taxon>
        <taxon>Sordariales</taxon>
        <taxon>Chaetomiaceae</taxon>
        <taxon>Staphylotrichum</taxon>
    </lineage>
</organism>
<sequence length="167" mass="19353">MWHNCGNQSPGDVRRTVIGYFESWSLLRRGCANRDISSIRYDSLTHINVAFGYIKPGSYEIYPINGASIAGFKDITDLKQHAPNLQVWLSLGGWSFSDNDTDTQPVFGDLSSTGDKRFQFFTNLENFMLEHFDIEEMIKYVDWVNLMTYDLQVEPEEHQAFMFHADY</sequence>
<feature type="domain" description="GH18" evidence="1">
    <location>
        <begin position="15"/>
        <end position="167"/>
    </location>
</feature>
<evidence type="ECO:0000313" key="2">
    <source>
        <dbReference type="EMBL" id="KAG7291339.1"/>
    </source>
</evidence>
<gene>
    <name evidence="2" type="ORF">NEMBOFW57_001354</name>
</gene>
<dbReference type="InterPro" id="IPR017853">
    <property type="entry name" value="GH"/>
</dbReference>
<name>A0AAD4F1X1_9PEZI</name>
<dbReference type="PANTHER" id="PTHR11177:SF397">
    <property type="entry name" value="CHITINASE"/>
    <property type="match status" value="1"/>
</dbReference>
<dbReference type="Gene3D" id="3.20.20.80">
    <property type="entry name" value="Glycosidases"/>
    <property type="match status" value="2"/>
</dbReference>
<proteinExistence type="predicted"/>
<protein>
    <recommendedName>
        <fullName evidence="1">GH18 domain-containing protein</fullName>
    </recommendedName>
</protein>
<keyword evidence="3" id="KW-1185">Reference proteome</keyword>
<dbReference type="Proteomes" id="UP001197093">
    <property type="component" value="Unassembled WGS sequence"/>
</dbReference>
<dbReference type="PROSITE" id="PS51910">
    <property type="entry name" value="GH18_2"/>
    <property type="match status" value="1"/>
</dbReference>
<dbReference type="GO" id="GO:0005975">
    <property type="term" value="P:carbohydrate metabolic process"/>
    <property type="evidence" value="ECO:0007669"/>
    <property type="project" value="InterPro"/>
</dbReference>
<dbReference type="AlphaFoldDB" id="A0AAD4F1X1"/>
<accession>A0AAD4F1X1</accession>
<evidence type="ECO:0000259" key="1">
    <source>
        <dbReference type="PROSITE" id="PS51910"/>
    </source>
</evidence>
<dbReference type="EMBL" id="JAHCVI010000001">
    <property type="protein sequence ID" value="KAG7291339.1"/>
    <property type="molecule type" value="Genomic_DNA"/>
</dbReference>
<evidence type="ECO:0000313" key="3">
    <source>
        <dbReference type="Proteomes" id="UP001197093"/>
    </source>
</evidence>
<dbReference type="Pfam" id="PF00704">
    <property type="entry name" value="Glyco_hydro_18"/>
    <property type="match status" value="1"/>
</dbReference>
<reference evidence="2" key="1">
    <citation type="submission" date="2023-02" db="EMBL/GenBank/DDBJ databases">
        <authorList>
            <person name="Palmer J.M."/>
        </authorList>
    </citation>
    <scope>NUCLEOTIDE SEQUENCE</scope>
    <source>
        <strain evidence="2">FW57</strain>
    </source>
</reference>
<dbReference type="PANTHER" id="PTHR11177">
    <property type="entry name" value="CHITINASE"/>
    <property type="match status" value="1"/>
</dbReference>
<dbReference type="InterPro" id="IPR001223">
    <property type="entry name" value="Glyco_hydro18_cat"/>
</dbReference>
<dbReference type="SUPFAM" id="SSF51445">
    <property type="entry name" value="(Trans)glycosidases"/>
    <property type="match status" value="1"/>
</dbReference>
<dbReference type="InterPro" id="IPR050314">
    <property type="entry name" value="Glycosyl_Hydrlase_18"/>
</dbReference>
<comment type="caution">
    <text evidence="2">The sequence shown here is derived from an EMBL/GenBank/DDBJ whole genome shotgun (WGS) entry which is preliminary data.</text>
</comment>